<gene>
    <name evidence="1" type="ORF">ACI1P1_07555</name>
</gene>
<reference evidence="1" key="1">
    <citation type="submission" date="2024-12" db="EMBL/GenBank/DDBJ databases">
        <authorList>
            <person name="Wu N."/>
        </authorList>
    </citation>
    <scope>NUCLEOTIDE SEQUENCE</scope>
    <source>
        <strain evidence="1">P15</strain>
    </source>
</reference>
<name>A0ACC7NVM8_9BACL</name>
<evidence type="ECO:0000313" key="2">
    <source>
        <dbReference type="Proteomes" id="UP001631969"/>
    </source>
</evidence>
<dbReference type="Proteomes" id="UP001631969">
    <property type="component" value="Unassembled WGS sequence"/>
</dbReference>
<protein>
    <submittedName>
        <fullName evidence="1">Uridine kinase</fullName>
    </submittedName>
</protein>
<keyword evidence="1" id="KW-0808">Transferase</keyword>
<sequence>MTKAYVIGIAGGSASGKSTFSDSLEKELQTLRIQTFHMDKYFKPKENRPVTEAPITGKIYMDDNHPETVDLAKLKEDFFAVLEEQYDVIIIEGLLTLWDKDIYQACDLKLFVDCKADERIVRRIRRNMTWGLTYDQITDVYLDMVRYRHDEYVEPTKWRADLILNGSLPIRQALDIIACYIKTAHSTGKDG</sequence>
<organism evidence="1 2">
    <name type="scientific">Paenibacillus mesotrionivorans</name>
    <dbReference type="NCBI Taxonomy" id="3160968"/>
    <lineage>
        <taxon>Bacteria</taxon>
        <taxon>Bacillati</taxon>
        <taxon>Bacillota</taxon>
        <taxon>Bacilli</taxon>
        <taxon>Bacillales</taxon>
        <taxon>Paenibacillaceae</taxon>
        <taxon>Paenibacillus</taxon>
    </lineage>
</organism>
<keyword evidence="2" id="KW-1185">Reference proteome</keyword>
<keyword evidence="1" id="KW-0418">Kinase</keyword>
<accession>A0ACC7NVM8</accession>
<evidence type="ECO:0000313" key="1">
    <source>
        <dbReference type="EMBL" id="MFM9328136.1"/>
    </source>
</evidence>
<dbReference type="EMBL" id="JBJURJ010000004">
    <property type="protein sequence ID" value="MFM9328136.1"/>
    <property type="molecule type" value="Genomic_DNA"/>
</dbReference>
<comment type="caution">
    <text evidence="1">The sequence shown here is derived from an EMBL/GenBank/DDBJ whole genome shotgun (WGS) entry which is preliminary data.</text>
</comment>
<proteinExistence type="predicted"/>